<evidence type="ECO:0000313" key="2">
    <source>
        <dbReference type="Proteomes" id="UP000317039"/>
    </source>
</evidence>
<dbReference type="AlphaFoldDB" id="A0A516NGT5"/>
<organism evidence="1 2">
    <name type="scientific">Nocardia otitidiscaviarum</name>
    <dbReference type="NCBI Taxonomy" id="1823"/>
    <lineage>
        <taxon>Bacteria</taxon>
        <taxon>Bacillati</taxon>
        <taxon>Actinomycetota</taxon>
        <taxon>Actinomycetes</taxon>
        <taxon>Mycobacteriales</taxon>
        <taxon>Nocardiaceae</taxon>
        <taxon>Nocardia</taxon>
    </lineage>
</organism>
<name>A0A516NGT5_9NOCA</name>
<dbReference type="KEGG" id="nod:FOH10_04585"/>
<dbReference type="Proteomes" id="UP000317039">
    <property type="component" value="Chromosome"/>
</dbReference>
<gene>
    <name evidence="1" type="ORF">FOH10_04585</name>
</gene>
<dbReference type="EMBL" id="CP041695">
    <property type="protein sequence ID" value="QDP78118.1"/>
    <property type="molecule type" value="Genomic_DNA"/>
</dbReference>
<dbReference type="InterPro" id="IPR011032">
    <property type="entry name" value="GroES-like_sf"/>
</dbReference>
<accession>A0A516NGT5</accession>
<dbReference type="SUPFAM" id="SSF50129">
    <property type="entry name" value="GroES-like"/>
    <property type="match status" value="1"/>
</dbReference>
<sequence>MVTAYRSANFAAEAFTDPFTFDIRRDIARRLQRRRRHLRGGQYETCRSEPDRAPPSVQWRAGGAIVRLGWDVSGVVEAVGPGVTLFASGDGNWRCRSPRHAGRL</sequence>
<reference evidence="1 2" key="1">
    <citation type="submission" date="2019-07" db="EMBL/GenBank/DDBJ databases">
        <title>Complete Genome Sequence and Methylome Analysis of Nocardia otitidis-caviarum NEB252.</title>
        <authorList>
            <person name="Fomenkov A."/>
            <person name="Anton B.P."/>
            <person name="Vincze T."/>
            <person name="Roberts R.J."/>
        </authorList>
    </citation>
    <scope>NUCLEOTIDE SEQUENCE [LARGE SCALE GENOMIC DNA]</scope>
    <source>
        <strain evidence="1 2">NEB252</strain>
    </source>
</reference>
<dbReference type="Gene3D" id="3.90.180.10">
    <property type="entry name" value="Medium-chain alcohol dehydrogenases, catalytic domain"/>
    <property type="match status" value="1"/>
</dbReference>
<proteinExistence type="predicted"/>
<protein>
    <submittedName>
        <fullName evidence="1">Uncharacterized protein</fullName>
    </submittedName>
</protein>
<evidence type="ECO:0000313" key="1">
    <source>
        <dbReference type="EMBL" id="QDP78118.1"/>
    </source>
</evidence>